<organism evidence="2">
    <name type="scientific">marine sediment metagenome</name>
    <dbReference type="NCBI Taxonomy" id="412755"/>
    <lineage>
        <taxon>unclassified sequences</taxon>
        <taxon>metagenomes</taxon>
        <taxon>ecological metagenomes</taxon>
    </lineage>
</organism>
<dbReference type="AlphaFoldDB" id="X1IXS3"/>
<protein>
    <recommendedName>
        <fullName evidence="1">Cytidyltransferase-like domain-containing protein</fullName>
    </recommendedName>
</protein>
<dbReference type="SUPFAM" id="SSF52374">
    <property type="entry name" value="Nucleotidylyl transferase"/>
    <property type="match status" value="1"/>
</dbReference>
<dbReference type="Pfam" id="PF01467">
    <property type="entry name" value="CTP_transf_like"/>
    <property type="match status" value="1"/>
</dbReference>
<comment type="caution">
    <text evidence="2">The sequence shown here is derived from an EMBL/GenBank/DDBJ whole genome shotgun (WGS) entry which is preliminary data.</text>
</comment>
<sequence>MSGKTFKLGIMGGTFNPIHQGHLVAAEFIRDEFKLDEVLFFQLENSFPSIRFTDSFYFQGRDRKMFITSR</sequence>
<dbReference type="Gene3D" id="3.40.50.620">
    <property type="entry name" value="HUPs"/>
    <property type="match status" value="1"/>
</dbReference>
<accession>X1IXS3</accession>
<evidence type="ECO:0000313" key="2">
    <source>
        <dbReference type="EMBL" id="GAH70894.1"/>
    </source>
</evidence>
<dbReference type="GO" id="GO:0003824">
    <property type="term" value="F:catalytic activity"/>
    <property type="evidence" value="ECO:0007669"/>
    <property type="project" value="InterPro"/>
</dbReference>
<feature type="domain" description="Cytidyltransferase-like" evidence="1">
    <location>
        <begin position="10"/>
        <end position="40"/>
    </location>
</feature>
<name>X1IXS3_9ZZZZ</name>
<feature type="non-terminal residue" evidence="2">
    <location>
        <position position="70"/>
    </location>
</feature>
<proteinExistence type="predicted"/>
<evidence type="ECO:0000259" key="1">
    <source>
        <dbReference type="Pfam" id="PF01467"/>
    </source>
</evidence>
<gene>
    <name evidence="2" type="ORF">S03H2_41553</name>
</gene>
<reference evidence="2" key="1">
    <citation type="journal article" date="2014" name="Front. Microbiol.">
        <title>High frequency of phylogenetically diverse reductive dehalogenase-homologous genes in deep subseafloor sedimentary metagenomes.</title>
        <authorList>
            <person name="Kawai M."/>
            <person name="Futagami T."/>
            <person name="Toyoda A."/>
            <person name="Takaki Y."/>
            <person name="Nishi S."/>
            <person name="Hori S."/>
            <person name="Arai W."/>
            <person name="Tsubouchi T."/>
            <person name="Morono Y."/>
            <person name="Uchiyama I."/>
            <person name="Ito T."/>
            <person name="Fujiyama A."/>
            <person name="Inagaki F."/>
            <person name="Takami H."/>
        </authorList>
    </citation>
    <scope>NUCLEOTIDE SEQUENCE</scope>
    <source>
        <strain evidence="2">Expedition CK06-06</strain>
    </source>
</reference>
<dbReference type="EMBL" id="BARU01025816">
    <property type="protein sequence ID" value="GAH70894.1"/>
    <property type="molecule type" value="Genomic_DNA"/>
</dbReference>
<dbReference type="InterPro" id="IPR004821">
    <property type="entry name" value="Cyt_trans-like"/>
</dbReference>
<dbReference type="InterPro" id="IPR014729">
    <property type="entry name" value="Rossmann-like_a/b/a_fold"/>
</dbReference>